<feature type="compositionally biased region" description="Low complexity" evidence="1">
    <location>
        <begin position="30"/>
        <end position="43"/>
    </location>
</feature>
<feature type="compositionally biased region" description="Low complexity" evidence="1">
    <location>
        <begin position="149"/>
        <end position="161"/>
    </location>
</feature>
<feature type="region of interest" description="Disordered" evidence="1">
    <location>
        <begin position="1"/>
        <end position="43"/>
    </location>
</feature>
<evidence type="ECO:0000313" key="3">
    <source>
        <dbReference type="Proteomes" id="UP000027238"/>
    </source>
</evidence>
<dbReference type="HOGENOM" id="CLU_1297102_0_0_1"/>
<accession>A0A066X5Z5</accession>
<gene>
    <name evidence="2" type="ORF">CSUB01_06148</name>
</gene>
<dbReference type="EMBL" id="JMSE01001138">
    <property type="protein sequence ID" value="KDN64372.1"/>
    <property type="molecule type" value="Genomic_DNA"/>
</dbReference>
<sequence>DSYQPILNPITIKGKGRPQGSITAHQAPITNQQSNNPTNNTRRQPSLFKYAVAREVARAVALPPSTAPAALGQPTTTTTTNYRLQQVVLHDTYKASTKMQRSHQWGLAALGDVDSASKASNHVIGNKLLKEADIINLTTSKPSRPPTPTKTQSQLTGSQTQSDALWDHYDDNFVLNIPVKYEGAMDIVVRQQEEDENEYIAAIEELAAAEGYE</sequence>
<feature type="region of interest" description="Disordered" evidence="1">
    <location>
        <begin position="138"/>
        <end position="161"/>
    </location>
</feature>
<keyword evidence="3" id="KW-1185">Reference proteome</keyword>
<dbReference type="AlphaFoldDB" id="A0A066X5Z5"/>
<proteinExistence type="predicted"/>
<evidence type="ECO:0000313" key="2">
    <source>
        <dbReference type="EMBL" id="KDN64372.1"/>
    </source>
</evidence>
<evidence type="ECO:0000256" key="1">
    <source>
        <dbReference type="SAM" id="MobiDB-lite"/>
    </source>
</evidence>
<protein>
    <submittedName>
        <fullName evidence="2">Uncharacterized protein</fullName>
    </submittedName>
</protein>
<dbReference type="Proteomes" id="UP000027238">
    <property type="component" value="Unassembled WGS sequence"/>
</dbReference>
<feature type="non-terminal residue" evidence="2">
    <location>
        <position position="1"/>
    </location>
</feature>
<organism evidence="2 3">
    <name type="scientific">Colletotrichum sublineola</name>
    <name type="common">Sorghum anthracnose fungus</name>
    <dbReference type="NCBI Taxonomy" id="1173701"/>
    <lineage>
        <taxon>Eukaryota</taxon>
        <taxon>Fungi</taxon>
        <taxon>Dikarya</taxon>
        <taxon>Ascomycota</taxon>
        <taxon>Pezizomycotina</taxon>
        <taxon>Sordariomycetes</taxon>
        <taxon>Hypocreomycetidae</taxon>
        <taxon>Glomerellales</taxon>
        <taxon>Glomerellaceae</taxon>
        <taxon>Colletotrichum</taxon>
        <taxon>Colletotrichum graminicola species complex</taxon>
    </lineage>
</organism>
<reference evidence="3" key="1">
    <citation type="journal article" date="2014" name="Genome Announc.">
        <title>Draft genome sequence of Colletotrichum sublineola, a destructive pathogen of cultivated sorghum.</title>
        <authorList>
            <person name="Baroncelli R."/>
            <person name="Sanz-Martin J.M."/>
            <person name="Rech G.E."/>
            <person name="Sukno S.A."/>
            <person name="Thon M.R."/>
        </authorList>
    </citation>
    <scope>NUCLEOTIDE SEQUENCE [LARGE SCALE GENOMIC DNA]</scope>
    <source>
        <strain evidence="3">TX430BB</strain>
    </source>
</reference>
<comment type="caution">
    <text evidence="2">The sequence shown here is derived from an EMBL/GenBank/DDBJ whole genome shotgun (WGS) entry which is preliminary data.</text>
</comment>
<name>A0A066X5Z5_COLSU</name>